<dbReference type="SUPFAM" id="SSF55729">
    <property type="entry name" value="Acyl-CoA N-acyltransferases (Nat)"/>
    <property type="match status" value="2"/>
</dbReference>
<dbReference type="InterPro" id="IPR000182">
    <property type="entry name" value="GNAT_dom"/>
</dbReference>
<dbReference type="Pfam" id="PF13673">
    <property type="entry name" value="Acetyltransf_10"/>
    <property type="match status" value="1"/>
</dbReference>
<dbReference type="Gene3D" id="3.40.630.30">
    <property type="match status" value="2"/>
</dbReference>
<dbReference type="Proteomes" id="UP001597519">
    <property type="component" value="Unassembled WGS sequence"/>
</dbReference>
<comment type="caution">
    <text evidence="2">The sequence shown here is derived from an EMBL/GenBank/DDBJ whole genome shotgun (WGS) entry which is preliminary data.</text>
</comment>
<name>A0ABW5WXC0_9STAP</name>
<dbReference type="InterPro" id="IPR016181">
    <property type="entry name" value="Acyl_CoA_acyltransferase"/>
</dbReference>
<keyword evidence="2" id="KW-0808">Transferase</keyword>
<dbReference type="PANTHER" id="PTHR43328">
    <property type="entry name" value="ACETYLTRANSFERASE-RELATED"/>
    <property type="match status" value="1"/>
</dbReference>
<dbReference type="PROSITE" id="PS51186">
    <property type="entry name" value="GNAT"/>
    <property type="match status" value="1"/>
</dbReference>
<proteinExistence type="predicted"/>
<dbReference type="EC" id="2.3.-.-" evidence="2"/>
<reference evidence="3" key="1">
    <citation type="journal article" date="2019" name="Int. J. Syst. Evol. Microbiol.">
        <title>The Global Catalogue of Microorganisms (GCM) 10K type strain sequencing project: providing services to taxonomists for standard genome sequencing and annotation.</title>
        <authorList>
            <consortium name="The Broad Institute Genomics Platform"/>
            <consortium name="The Broad Institute Genome Sequencing Center for Infectious Disease"/>
            <person name="Wu L."/>
            <person name="Ma J."/>
        </authorList>
    </citation>
    <scope>NUCLEOTIDE SEQUENCE [LARGE SCALE GENOMIC DNA]</scope>
    <source>
        <strain evidence="3">KCTC 33575</strain>
    </source>
</reference>
<organism evidence="2 3">
    <name type="scientific">Corticicoccus populi</name>
    <dbReference type="NCBI Taxonomy" id="1812821"/>
    <lineage>
        <taxon>Bacteria</taxon>
        <taxon>Bacillati</taxon>
        <taxon>Bacillota</taxon>
        <taxon>Bacilli</taxon>
        <taxon>Bacillales</taxon>
        <taxon>Staphylococcaceae</taxon>
        <taxon>Corticicoccus</taxon>
    </lineage>
</organism>
<dbReference type="GO" id="GO:0016746">
    <property type="term" value="F:acyltransferase activity"/>
    <property type="evidence" value="ECO:0007669"/>
    <property type="project" value="UniProtKB-KW"/>
</dbReference>
<keyword evidence="3" id="KW-1185">Reference proteome</keyword>
<evidence type="ECO:0000313" key="2">
    <source>
        <dbReference type="EMBL" id="MFD2830657.1"/>
    </source>
</evidence>
<dbReference type="PANTHER" id="PTHR43328:SF1">
    <property type="entry name" value="N-ACETYLTRANSFERASE DOMAIN-CONTAINING PROTEIN"/>
    <property type="match status" value="1"/>
</dbReference>
<dbReference type="RefSeq" id="WP_377773896.1">
    <property type="nucleotide sequence ID" value="NZ_JBHUOQ010000003.1"/>
</dbReference>
<dbReference type="EMBL" id="JBHUOQ010000003">
    <property type="protein sequence ID" value="MFD2830657.1"/>
    <property type="molecule type" value="Genomic_DNA"/>
</dbReference>
<protein>
    <submittedName>
        <fullName evidence="2">GNAT family N-acetyltransferase</fullName>
        <ecNumber evidence="2">2.3.-.-</ecNumber>
    </submittedName>
</protein>
<evidence type="ECO:0000313" key="3">
    <source>
        <dbReference type="Proteomes" id="UP001597519"/>
    </source>
</evidence>
<gene>
    <name evidence="2" type="ORF">ACFSX4_09295</name>
</gene>
<accession>A0ABW5WXC0</accession>
<dbReference type="Pfam" id="PF00583">
    <property type="entry name" value="Acetyltransf_1"/>
    <property type="match status" value="1"/>
</dbReference>
<evidence type="ECO:0000259" key="1">
    <source>
        <dbReference type="PROSITE" id="PS51186"/>
    </source>
</evidence>
<keyword evidence="2" id="KW-0012">Acyltransferase</keyword>
<feature type="domain" description="N-acetyltransferase" evidence="1">
    <location>
        <begin position="4"/>
        <end position="160"/>
    </location>
</feature>
<sequence>MNDIKIREYRESDREFLSDFKLSEQQMHYSSLPLDVLDDALKDENRRACVVENEEKQIIGFFVLHKHYQHEGYDTPRDVVYVRSLSINETLQGNGYGTKVAMNLPLYVQSEFSNFDHLYLVVDTDNAAAWNLYERSGFIHTATKEDGPVGEERLYYLDLDRNYVGNLKLILDEEWHRTDISIKMIMDDRIEVGSIECAVDKESLHIDHIHIDENYRHQGMASSGLRQLGTFIRRNIQEVKQMTVFVDEDQNLNKLFEYVGFSRFEQQDGREFYKKYIQY</sequence>